<evidence type="ECO:0000313" key="9">
    <source>
        <dbReference type="EMBL" id="PZO52796.1"/>
    </source>
</evidence>
<dbReference type="PANTHER" id="PTHR30558:SF3">
    <property type="entry name" value="BIOPOLYMER TRANSPORT PROTEIN EXBD-RELATED"/>
    <property type="match status" value="1"/>
</dbReference>
<keyword evidence="4 7" id="KW-0812">Transmembrane</keyword>
<keyword evidence="7" id="KW-0813">Transport</keyword>
<sequence>MRLPDDADLKSPSVNILPMIDVIFAILAFFILSTLYLTKAEGLPVNLPQATTATPENQIDATVTITPDGNLFLNDQAIALADLAEGVSAIAPNQPIMVTIRADEATPHGKVVAAMDQLRQVNSVRLGIATTQP</sequence>
<protein>
    <submittedName>
        <fullName evidence="9">Biopolymer transporter ExbD</fullName>
    </submittedName>
</protein>
<keyword evidence="6 8" id="KW-0472">Membrane</keyword>
<dbReference type="Proteomes" id="UP000249794">
    <property type="component" value="Unassembled WGS sequence"/>
</dbReference>
<feature type="transmembrane region" description="Helical" evidence="8">
    <location>
        <begin position="16"/>
        <end position="37"/>
    </location>
</feature>
<evidence type="ECO:0000256" key="7">
    <source>
        <dbReference type="RuleBase" id="RU003879"/>
    </source>
</evidence>
<dbReference type="GO" id="GO:0005886">
    <property type="term" value="C:plasma membrane"/>
    <property type="evidence" value="ECO:0007669"/>
    <property type="project" value="UniProtKB-SubCell"/>
</dbReference>
<comment type="subcellular location">
    <subcellularLocation>
        <location evidence="1">Cell membrane</location>
        <topology evidence="1">Single-pass membrane protein</topology>
    </subcellularLocation>
    <subcellularLocation>
        <location evidence="7">Cell membrane</location>
        <topology evidence="7">Single-pass type II membrane protein</topology>
    </subcellularLocation>
</comment>
<gene>
    <name evidence="9" type="ORF">DCF15_13295</name>
</gene>
<dbReference type="GO" id="GO:0015031">
    <property type="term" value="P:protein transport"/>
    <property type="evidence" value="ECO:0007669"/>
    <property type="project" value="UniProtKB-KW"/>
</dbReference>
<dbReference type="InterPro" id="IPR003400">
    <property type="entry name" value="ExbD"/>
</dbReference>
<evidence type="ECO:0000256" key="3">
    <source>
        <dbReference type="ARBA" id="ARBA00022475"/>
    </source>
</evidence>
<evidence type="ECO:0000256" key="8">
    <source>
        <dbReference type="SAM" id="Phobius"/>
    </source>
</evidence>
<evidence type="ECO:0000256" key="6">
    <source>
        <dbReference type="ARBA" id="ARBA00023136"/>
    </source>
</evidence>
<keyword evidence="7" id="KW-0653">Protein transport</keyword>
<evidence type="ECO:0000256" key="5">
    <source>
        <dbReference type="ARBA" id="ARBA00022989"/>
    </source>
</evidence>
<comment type="similarity">
    <text evidence="2 7">Belongs to the ExbD/TolR family.</text>
</comment>
<evidence type="ECO:0000256" key="2">
    <source>
        <dbReference type="ARBA" id="ARBA00005811"/>
    </source>
</evidence>
<organism evidence="9 10">
    <name type="scientific">Phormidesmis priestleyi</name>
    <dbReference type="NCBI Taxonomy" id="268141"/>
    <lineage>
        <taxon>Bacteria</taxon>
        <taxon>Bacillati</taxon>
        <taxon>Cyanobacteriota</taxon>
        <taxon>Cyanophyceae</taxon>
        <taxon>Leptolyngbyales</taxon>
        <taxon>Leptolyngbyaceae</taxon>
        <taxon>Phormidesmis</taxon>
    </lineage>
</organism>
<keyword evidence="3" id="KW-1003">Cell membrane</keyword>
<name>A0A2W4X6X8_9CYAN</name>
<evidence type="ECO:0000313" key="10">
    <source>
        <dbReference type="Proteomes" id="UP000249794"/>
    </source>
</evidence>
<accession>A0A2W4X6X8</accession>
<evidence type="ECO:0000256" key="1">
    <source>
        <dbReference type="ARBA" id="ARBA00004162"/>
    </source>
</evidence>
<evidence type="ECO:0000256" key="4">
    <source>
        <dbReference type="ARBA" id="ARBA00022692"/>
    </source>
</evidence>
<dbReference type="AlphaFoldDB" id="A0A2W4X6X8"/>
<dbReference type="Pfam" id="PF02472">
    <property type="entry name" value="ExbD"/>
    <property type="match status" value="1"/>
</dbReference>
<dbReference type="Gene3D" id="3.30.420.270">
    <property type="match status" value="1"/>
</dbReference>
<dbReference type="PANTHER" id="PTHR30558">
    <property type="entry name" value="EXBD MEMBRANE COMPONENT OF PMF-DRIVEN MACROMOLECULE IMPORT SYSTEM"/>
    <property type="match status" value="1"/>
</dbReference>
<dbReference type="GO" id="GO:0022857">
    <property type="term" value="F:transmembrane transporter activity"/>
    <property type="evidence" value="ECO:0007669"/>
    <property type="project" value="InterPro"/>
</dbReference>
<reference evidence="9 10" key="2">
    <citation type="submission" date="2018-06" db="EMBL/GenBank/DDBJ databases">
        <title>Metagenomic assembly of (sub)arctic Cyanobacteria and their associated microbiome from non-axenic cultures.</title>
        <authorList>
            <person name="Baurain D."/>
        </authorList>
    </citation>
    <scope>NUCLEOTIDE SEQUENCE [LARGE SCALE GENOMIC DNA]</scope>
    <source>
        <strain evidence="9">ULC027bin1</strain>
    </source>
</reference>
<reference evidence="10" key="1">
    <citation type="submission" date="2018-04" db="EMBL/GenBank/DDBJ databases">
        <authorList>
            <person name="Cornet L."/>
        </authorList>
    </citation>
    <scope>NUCLEOTIDE SEQUENCE [LARGE SCALE GENOMIC DNA]</scope>
</reference>
<comment type="caution">
    <text evidence="9">The sequence shown here is derived from an EMBL/GenBank/DDBJ whole genome shotgun (WGS) entry which is preliminary data.</text>
</comment>
<dbReference type="EMBL" id="QBMP01000139">
    <property type="protein sequence ID" value="PZO52796.1"/>
    <property type="molecule type" value="Genomic_DNA"/>
</dbReference>
<keyword evidence="5 8" id="KW-1133">Transmembrane helix</keyword>
<proteinExistence type="inferred from homology"/>